<evidence type="ECO:0000256" key="7">
    <source>
        <dbReference type="SAM" id="SignalP"/>
    </source>
</evidence>
<dbReference type="InterPro" id="IPR036179">
    <property type="entry name" value="Ig-like_dom_sf"/>
</dbReference>
<keyword evidence="6" id="KW-1133">Transmembrane helix</keyword>
<sequence>MRTMLKTFLLLDAVLLCATQRDDNGGLITTAINENVSLSCQHATAGQCDECDGELVWLRNGALVLLKDGNKGNNSAICVTPVTREDNGAIFTCHLKNNATVKASVTLNVTYAPTLSEIKDVFVEEQEALLLQCDMHANPPVTVAWLFNGSLLEQTAGKVVVTNDGLTTKLTVDRVDRGLHEGTTLKFPLMPMVAGIVVVILTTIMALIAHRKKVTQVTARAHLRPPRHTYTRIFSTAYLFCFLFPVDSAASEAGSVWPLSKKAPDSV</sequence>
<dbReference type="GO" id="GO:0050839">
    <property type="term" value="F:cell adhesion molecule binding"/>
    <property type="evidence" value="ECO:0007669"/>
    <property type="project" value="TreeGrafter"/>
</dbReference>
<dbReference type="GO" id="GO:0098609">
    <property type="term" value="P:cell-cell adhesion"/>
    <property type="evidence" value="ECO:0007669"/>
    <property type="project" value="TreeGrafter"/>
</dbReference>
<keyword evidence="6" id="KW-0812">Transmembrane</keyword>
<evidence type="ECO:0000313" key="9">
    <source>
        <dbReference type="EMBL" id="KAJ3588610.1"/>
    </source>
</evidence>
<dbReference type="SUPFAM" id="SSF48726">
    <property type="entry name" value="Immunoglobulin"/>
    <property type="match status" value="2"/>
</dbReference>
<dbReference type="AlphaFoldDB" id="A0A9Q0I7Y3"/>
<dbReference type="InterPro" id="IPR013098">
    <property type="entry name" value="Ig_I-set"/>
</dbReference>
<keyword evidence="10" id="KW-1185">Reference proteome</keyword>
<evidence type="ECO:0000256" key="3">
    <source>
        <dbReference type="ARBA" id="ARBA00023157"/>
    </source>
</evidence>
<reference evidence="9" key="1">
    <citation type="submission" date="2022-07" db="EMBL/GenBank/DDBJ databases">
        <title>Chromosome-level genome of Muraenolepis orangiensis.</title>
        <authorList>
            <person name="Kim J."/>
        </authorList>
    </citation>
    <scope>NUCLEOTIDE SEQUENCE</scope>
    <source>
        <strain evidence="9">KU_S4_2022</strain>
        <tissue evidence="9">Muscle</tissue>
    </source>
</reference>
<comment type="caution">
    <text evidence="9">The sequence shown here is derived from an EMBL/GenBank/DDBJ whole genome shotgun (WGS) entry which is preliminary data.</text>
</comment>
<keyword evidence="7" id="KW-0732">Signal</keyword>
<accession>A0A9Q0I7Y3</accession>
<dbReference type="PANTHER" id="PTHR11640:SF31">
    <property type="entry name" value="IRREGULAR CHIASM C-ROUGHEST PROTEIN-RELATED"/>
    <property type="match status" value="1"/>
</dbReference>
<evidence type="ECO:0000259" key="8">
    <source>
        <dbReference type="PROSITE" id="PS50835"/>
    </source>
</evidence>
<keyword evidence="3" id="KW-1015">Disulfide bond</keyword>
<feature type="transmembrane region" description="Helical" evidence="6">
    <location>
        <begin position="230"/>
        <end position="250"/>
    </location>
</feature>
<feature type="transmembrane region" description="Helical" evidence="6">
    <location>
        <begin position="189"/>
        <end position="209"/>
    </location>
</feature>
<dbReference type="InterPro" id="IPR007110">
    <property type="entry name" value="Ig-like_dom"/>
</dbReference>
<dbReference type="GO" id="GO:0005911">
    <property type="term" value="C:cell-cell junction"/>
    <property type="evidence" value="ECO:0007669"/>
    <property type="project" value="TreeGrafter"/>
</dbReference>
<keyword evidence="2 6" id="KW-0472">Membrane</keyword>
<dbReference type="GO" id="GO:0005886">
    <property type="term" value="C:plasma membrane"/>
    <property type="evidence" value="ECO:0007669"/>
    <property type="project" value="TreeGrafter"/>
</dbReference>
<evidence type="ECO:0000256" key="4">
    <source>
        <dbReference type="ARBA" id="ARBA00023180"/>
    </source>
</evidence>
<keyword evidence="5" id="KW-0393">Immunoglobulin domain</keyword>
<evidence type="ECO:0000313" key="10">
    <source>
        <dbReference type="Proteomes" id="UP001148018"/>
    </source>
</evidence>
<evidence type="ECO:0000256" key="6">
    <source>
        <dbReference type="SAM" id="Phobius"/>
    </source>
</evidence>
<evidence type="ECO:0000256" key="1">
    <source>
        <dbReference type="ARBA" id="ARBA00004479"/>
    </source>
</evidence>
<protein>
    <recommendedName>
        <fullName evidence="8">Ig-like domain-containing protein</fullName>
    </recommendedName>
</protein>
<dbReference type="InterPro" id="IPR013783">
    <property type="entry name" value="Ig-like_fold"/>
</dbReference>
<feature type="chain" id="PRO_5040188317" description="Ig-like domain-containing protein" evidence="7">
    <location>
        <begin position="20"/>
        <end position="267"/>
    </location>
</feature>
<evidence type="ECO:0000256" key="5">
    <source>
        <dbReference type="ARBA" id="ARBA00023319"/>
    </source>
</evidence>
<dbReference type="InterPro" id="IPR051275">
    <property type="entry name" value="Cell_adhesion_signaling"/>
</dbReference>
<name>A0A9Q0I7Y3_9TELE</name>
<dbReference type="PROSITE" id="PS50835">
    <property type="entry name" value="IG_LIKE"/>
    <property type="match status" value="2"/>
</dbReference>
<organism evidence="9 10">
    <name type="scientific">Muraenolepis orangiensis</name>
    <name type="common">Patagonian moray cod</name>
    <dbReference type="NCBI Taxonomy" id="630683"/>
    <lineage>
        <taxon>Eukaryota</taxon>
        <taxon>Metazoa</taxon>
        <taxon>Chordata</taxon>
        <taxon>Craniata</taxon>
        <taxon>Vertebrata</taxon>
        <taxon>Euteleostomi</taxon>
        <taxon>Actinopterygii</taxon>
        <taxon>Neopterygii</taxon>
        <taxon>Teleostei</taxon>
        <taxon>Neoteleostei</taxon>
        <taxon>Acanthomorphata</taxon>
        <taxon>Zeiogadaria</taxon>
        <taxon>Gadariae</taxon>
        <taxon>Gadiformes</taxon>
        <taxon>Muraenolepidoidei</taxon>
        <taxon>Muraenolepididae</taxon>
        <taxon>Muraenolepis</taxon>
    </lineage>
</organism>
<dbReference type="PANTHER" id="PTHR11640">
    <property type="entry name" value="NEPHRIN"/>
    <property type="match status" value="1"/>
</dbReference>
<dbReference type="Pfam" id="PF07679">
    <property type="entry name" value="I-set"/>
    <property type="match status" value="1"/>
</dbReference>
<feature type="signal peptide" evidence="7">
    <location>
        <begin position="1"/>
        <end position="19"/>
    </location>
</feature>
<dbReference type="Gene3D" id="2.60.40.10">
    <property type="entry name" value="Immunoglobulins"/>
    <property type="match status" value="2"/>
</dbReference>
<dbReference type="EMBL" id="JANIIK010000115">
    <property type="protein sequence ID" value="KAJ3588610.1"/>
    <property type="molecule type" value="Genomic_DNA"/>
</dbReference>
<proteinExistence type="predicted"/>
<comment type="subcellular location">
    <subcellularLocation>
        <location evidence="1">Membrane</location>
        <topology evidence="1">Single-pass type I membrane protein</topology>
    </subcellularLocation>
</comment>
<dbReference type="Proteomes" id="UP001148018">
    <property type="component" value="Unassembled WGS sequence"/>
</dbReference>
<dbReference type="OrthoDB" id="6106100at2759"/>
<feature type="domain" description="Ig-like" evidence="8">
    <location>
        <begin position="113"/>
        <end position="153"/>
    </location>
</feature>
<gene>
    <name evidence="9" type="ORF">NHX12_009464</name>
</gene>
<keyword evidence="4" id="KW-0325">Glycoprotein</keyword>
<feature type="domain" description="Ig-like" evidence="8">
    <location>
        <begin position="33"/>
        <end position="106"/>
    </location>
</feature>
<evidence type="ECO:0000256" key="2">
    <source>
        <dbReference type="ARBA" id="ARBA00023136"/>
    </source>
</evidence>